<dbReference type="EMBL" id="NCKV01000786">
    <property type="protein sequence ID" value="RWS29747.1"/>
    <property type="molecule type" value="Genomic_DNA"/>
</dbReference>
<gene>
    <name evidence="6" type="ORF">B4U80_07184</name>
</gene>
<feature type="domain" description="DNA replication complex GINS protein PSF2 N-terminal" evidence="5">
    <location>
        <begin position="4"/>
        <end position="60"/>
    </location>
</feature>
<evidence type="ECO:0000256" key="4">
    <source>
        <dbReference type="ARBA" id="ARBA00023242"/>
    </source>
</evidence>
<evidence type="ECO:0000256" key="2">
    <source>
        <dbReference type="ARBA" id="ARBA00010565"/>
    </source>
</evidence>
<dbReference type="InterPro" id="IPR056784">
    <property type="entry name" value="PSF2_N"/>
</dbReference>
<dbReference type="Proteomes" id="UP000288716">
    <property type="component" value="Unassembled WGS sequence"/>
</dbReference>
<dbReference type="STRING" id="299467.A0A443SQE7"/>
<evidence type="ECO:0000256" key="1">
    <source>
        <dbReference type="ARBA" id="ARBA00004123"/>
    </source>
</evidence>
<dbReference type="GO" id="GO:0006260">
    <property type="term" value="P:DNA replication"/>
    <property type="evidence" value="ECO:0007669"/>
    <property type="project" value="UniProtKB-KW"/>
</dbReference>
<dbReference type="GO" id="GO:0000727">
    <property type="term" value="P:double-strand break repair via break-induced replication"/>
    <property type="evidence" value="ECO:0007669"/>
    <property type="project" value="TreeGrafter"/>
</dbReference>
<accession>A0A443SQE7</accession>
<proteinExistence type="inferred from homology"/>
<keyword evidence="7" id="KW-1185">Reference proteome</keyword>
<dbReference type="Gene3D" id="3.40.5.50">
    <property type="match status" value="1"/>
</dbReference>
<dbReference type="FunFam" id="3.40.5.50:FF:000001">
    <property type="entry name" value="DNA replication complex GINS protein PSF2"/>
    <property type="match status" value="1"/>
</dbReference>
<dbReference type="PANTHER" id="PTHR12772">
    <property type="entry name" value="DNA REPLICATION COMPLEX GINS PROTEIN PSF2"/>
    <property type="match status" value="1"/>
</dbReference>
<dbReference type="VEuPathDB" id="VectorBase:LDEU002294"/>
<sequence length="173" mass="20398">MDFIEFIAEEELVEIIPTFKYNKQLNLISGDFGPFLPMVPTKVPFWLALNLHRQHKCTIVIPTWIQELQRYQEQQENSSTLIQMPCDYWKEMLHLFREHCDSLPNYASLIEKRESILKTSVHQLFKHAYTSPTLHITDVTLNNVSRGELQLLKTFVEKSFAHFQALRSDYIIA</sequence>
<keyword evidence="3" id="KW-0235">DNA replication</keyword>
<protein>
    <submittedName>
        <fullName evidence="6">DNA replication complex GINS protein PSF2-like protein</fullName>
    </submittedName>
</protein>
<comment type="caution">
    <text evidence="6">The sequence shown here is derived from an EMBL/GenBank/DDBJ whole genome shotgun (WGS) entry which is preliminary data.</text>
</comment>
<dbReference type="OrthoDB" id="1938138at2759"/>
<dbReference type="Pfam" id="PF25005">
    <property type="entry name" value="PSF2_N"/>
    <property type="match status" value="1"/>
</dbReference>
<evidence type="ECO:0000313" key="6">
    <source>
        <dbReference type="EMBL" id="RWS29747.1"/>
    </source>
</evidence>
<dbReference type="CDD" id="cd21694">
    <property type="entry name" value="GINS_B_Psf2"/>
    <property type="match status" value="1"/>
</dbReference>
<comment type="similarity">
    <text evidence="2">Belongs to the GINS2/PSF2 family.</text>
</comment>
<dbReference type="InterPro" id="IPR007257">
    <property type="entry name" value="GINS_Psf2"/>
</dbReference>
<organism evidence="6 7">
    <name type="scientific">Leptotrombidium deliense</name>
    <dbReference type="NCBI Taxonomy" id="299467"/>
    <lineage>
        <taxon>Eukaryota</taxon>
        <taxon>Metazoa</taxon>
        <taxon>Ecdysozoa</taxon>
        <taxon>Arthropoda</taxon>
        <taxon>Chelicerata</taxon>
        <taxon>Arachnida</taxon>
        <taxon>Acari</taxon>
        <taxon>Acariformes</taxon>
        <taxon>Trombidiformes</taxon>
        <taxon>Prostigmata</taxon>
        <taxon>Anystina</taxon>
        <taxon>Parasitengona</taxon>
        <taxon>Trombiculoidea</taxon>
        <taxon>Trombiculidae</taxon>
        <taxon>Leptotrombidium</taxon>
    </lineage>
</organism>
<dbReference type="GO" id="GO:0000811">
    <property type="term" value="C:GINS complex"/>
    <property type="evidence" value="ECO:0007669"/>
    <property type="project" value="TreeGrafter"/>
</dbReference>
<dbReference type="PANTHER" id="PTHR12772:SF0">
    <property type="entry name" value="DNA REPLICATION COMPLEX GINS PROTEIN PSF2"/>
    <property type="match status" value="1"/>
</dbReference>
<reference evidence="6 7" key="1">
    <citation type="journal article" date="2018" name="Gigascience">
        <title>Genomes of trombidid mites reveal novel predicted allergens and laterally-transferred genes associated with secondary metabolism.</title>
        <authorList>
            <person name="Dong X."/>
            <person name="Chaisiri K."/>
            <person name="Xia D."/>
            <person name="Armstrong S.D."/>
            <person name="Fang Y."/>
            <person name="Donnelly M.J."/>
            <person name="Kadowaki T."/>
            <person name="McGarry J.W."/>
            <person name="Darby A.C."/>
            <person name="Makepeace B.L."/>
        </authorList>
    </citation>
    <scope>NUCLEOTIDE SEQUENCE [LARGE SCALE GENOMIC DNA]</scope>
    <source>
        <strain evidence="6">UoL-UT</strain>
    </source>
</reference>
<evidence type="ECO:0000256" key="3">
    <source>
        <dbReference type="ARBA" id="ARBA00022705"/>
    </source>
</evidence>
<evidence type="ECO:0000259" key="5">
    <source>
        <dbReference type="Pfam" id="PF25005"/>
    </source>
</evidence>
<evidence type="ECO:0000313" key="7">
    <source>
        <dbReference type="Proteomes" id="UP000288716"/>
    </source>
</evidence>
<dbReference type="AlphaFoldDB" id="A0A443SQE7"/>
<comment type="subcellular location">
    <subcellularLocation>
        <location evidence="1">Nucleus</location>
    </subcellularLocation>
</comment>
<dbReference type="SUPFAM" id="SSF160059">
    <property type="entry name" value="PriA/YqbF domain"/>
    <property type="match status" value="1"/>
</dbReference>
<keyword evidence="4" id="KW-0539">Nucleus</keyword>
<name>A0A443SQE7_9ACAR</name>